<dbReference type="CDD" id="cd00093">
    <property type="entry name" value="HTH_XRE"/>
    <property type="match status" value="1"/>
</dbReference>
<dbReference type="PROSITE" id="PS50943">
    <property type="entry name" value="HTH_CROC1"/>
    <property type="match status" value="1"/>
</dbReference>
<keyword evidence="3" id="KW-1185">Reference proteome</keyword>
<organism evidence="2 3">
    <name type="scientific">Levilactobacillus lanxiensis</name>
    <dbReference type="NCBI Taxonomy" id="2799568"/>
    <lineage>
        <taxon>Bacteria</taxon>
        <taxon>Bacillati</taxon>
        <taxon>Bacillota</taxon>
        <taxon>Bacilli</taxon>
        <taxon>Lactobacillales</taxon>
        <taxon>Lactobacillaceae</taxon>
        <taxon>Levilactobacillus</taxon>
    </lineage>
</organism>
<protein>
    <submittedName>
        <fullName evidence="2">Helix-turn-helix domain-containing protein</fullName>
    </submittedName>
</protein>
<proteinExistence type="predicted"/>
<dbReference type="EMBL" id="JBHTOD010000001">
    <property type="protein sequence ID" value="MFD1454173.1"/>
    <property type="molecule type" value="Genomic_DNA"/>
</dbReference>
<evidence type="ECO:0000259" key="1">
    <source>
        <dbReference type="PROSITE" id="PS50943"/>
    </source>
</evidence>
<dbReference type="Pfam" id="PF01381">
    <property type="entry name" value="HTH_3"/>
    <property type="match status" value="1"/>
</dbReference>
<reference evidence="3" key="1">
    <citation type="journal article" date="2019" name="Int. J. Syst. Evol. Microbiol.">
        <title>The Global Catalogue of Microorganisms (GCM) 10K type strain sequencing project: providing services to taxonomists for standard genome sequencing and annotation.</title>
        <authorList>
            <consortium name="The Broad Institute Genomics Platform"/>
            <consortium name="The Broad Institute Genome Sequencing Center for Infectious Disease"/>
            <person name="Wu L."/>
            <person name="Ma J."/>
        </authorList>
    </citation>
    <scope>NUCLEOTIDE SEQUENCE [LARGE SCALE GENOMIC DNA]</scope>
    <source>
        <strain evidence="3">CCM 8979</strain>
    </source>
</reference>
<dbReference type="InterPro" id="IPR001387">
    <property type="entry name" value="Cro/C1-type_HTH"/>
</dbReference>
<name>A0ABW4D0U5_9LACO</name>
<evidence type="ECO:0000313" key="2">
    <source>
        <dbReference type="EMBL" id="MFD1454173.1"/>
    </source>
</evidence>
<dbReference type="SUPFAM" id="SSF47413">
    <property type="entry name" value="lambda repressor-like DNA-binding domains"/>
    <property type="match status" value="1"/>
</dbReference>
<feature type="domain" description="HTH cro/C1-type" evidence="1">
    <location>
        <begin position="8"/>
        <end position="44"/>
    </location>
</feature>
<dbReference type="InterPro" id="IPR010982">
    <property type="entry name" value="Lambda_DNA-bd_dom_sf"/>
</dbReference>
<comment type="caution">
    <text evidence="2">The sequence shown here is derived from an EMBL/GenBank/DDBJ whole genome shotgun (WGS) entry which is preliminary data.</text>
</comment>
<dbReference type="SMART" id="SM00530">
    <property type="entry name" value="HTH_XRE"/>
    <property type="match status" value="1"/>
</dbReference>
<gene>
    <name evidence="2" type="ORF">ACFQ44_00595</name>
</gene>
<dbReference type="RefSeq" id="WP_203642628.1">
    <property type="nucleotide sequence ID" value="NZ_BOLN01000001.1"/>
</dbReference>
<dbReference type="Proteomes" id="UP001597189">
    <property type="component" value="Unassembled WGS sequence"/>
</dbReference>
<accession>A0ABW4D0U5</accession>
<sequence length="149" mass="16653">MSRTAQNIKFIRQHYGISQRRLASLLNVSVRTVQHWEQADYAPSGPAVKLIQLLANNDAVFTELTSIEEDEAIMYLAHDDQAFTIMGVPFRNEAEYRATLDATISNMYEGFEPTVADIELAREADDLGRPLTGAEVLAKINARNSVPNK</sequence>
<dbReference type="Gene3D" id="1.10.260.40">
    <property type="entry name" value="lambda repressor-like DNA-binding domains"/>
    <property type="match status" value="1"/>
</dbReference>
<evidence type="ECO:0000313" key="3">
    <source>
        <dbReference type="Proteomes" id="UP001597189"/>
    </source>
</evidence>